<dbReference type="InterPro" id="IPR000683">
    <property type="entry name" value="Gfo/Idh/MocA-like_OxRdtase_N"/>
</dbReference>
<dbReference type="InterPro" id="IPR036291">
    <property type="entry name" value="NAD(P)-bd_dom_sf"/>
</dbReference>
<dbReference type="GO" id="GO:0000166">
    <property type="term" value="F:nucleotide binding"/>
    <property type="evidence" value="ECO:0007669"/>
    <property type="project" value="InterPro"/>
</dbReference>
<dbReference type="SUPFAM" id="SSF51735">
    <property type="entry name" value="NAD(P)-binding Rossmann-fold domains"/>
    <property type="match status" value="1"/>
</dbReference>
<dbReference type="InterPro" id="IPR006311">
    <property type="entry name" value="TAT_signal"/>
</dbReference>
<gene>
    <name evidence="2" type="ORF">HDF08_001108</name>
</gene>
<dbReference type="Gene3D" id="3.40.50.720">
    <property type="entry name" value="NAD(P)-binding Rossmann-like Domain"/>
    <property type="match status" value="1"/>
</dbReference>
<dbReference type="Gene3D" id="3.30.360.10">
    <property type="entry name" value="Dihydrodipicolinate Reductase, domain 2"/>
    <property type="match status" value="1"/>
</dbReference>
<dbReference type="SUPFAM" id="SSF55347">
    <property type="entry name" value="Glyceraldehyde-3-phosphate dehydrogenase-like, C-terminal domain"/>
    <property type="match status" value="1"/>
</dbReference>
<dbReference type="Proteomes" id="UP000564385">
    <property type="component" value="Unassembled WGS sequence"/>
</dbReference>
<evidence type="ECO:0000313" key="2">
    <source>
        <dbReference type="EMBL" id="NYF89041.1"/>
    </source>
</evidence>
<feature type="domain" description="Gfo/Idh/MocA-like oxidoreductase N-terminal" evidence="1">
    <location>
        <begin position="37"/>
        <end position="161"/>
    </location>
</feature>
<dbReference type="Pfam" id="PF01408">
    <property type="entry name" value="GFO_IDH_MocA"/>
    <property type="match status" value="1"/>
</dbReference>
<evidence type="ECO:0000259" key="1">
    <source>
        <dbReference type="Pfam" id="PF01408"/>
    </source>
</evidence>
<dbReference type="PANTHER" id="PTHR43818">
    <property type="entry name" value="BCDNA.GH03377"/>
    <property type="match status" value="1"/>
</dbReference>
<evidence type="ECO:0000313" key="3">
    <source>
        <dbReference type="Proteomes" id="UP000564385"/>
    </source>
</evidence>
<dbReference type="PANTHER" id="PTHR43818:SF5">
    <property type="entry name" value="OXIDOREDUCTASE FAMILY PROTEIN"/>
    <property type="match status" value="1"/>
</dbReference>
<dbReference type="PROSITE" id="PS51318">
    <property type="entry name" value="TAT"/>
    <property type="match status" value="1"/>
</dbReference>
<dbReference type="AlphaFoldDB" id="A0A852VCN6"/>
<proteinExistence type="predicted"/>
<reference evidence="2 3" key="1">
    <citation type="submission" date="2020-07" db="EMBL/GenBank/DDBJ databases">
        <title>Genomic Encyclopedia of Type Strains, Phase IV (KMG-V): Genome sequencing to study the core and pangenomes of soil and plant-associated prokaryotes.</title>
        <authorList>
            <person name="Whitman W."/>
        </authorList>
    </citation>
    <scope>NUCLEOTIDE SEQUENCE [LARGE SCALE GENOMIC DNA]</scope>
    <source>
        <strain evidence="2 3">M8UP22</strain>
    </source>
</reference>
<dbReference type="InterPro" id="IPR050463">
    <property type="entry name" value="Gfo/Idh/MocA_oxidrdct_glycsds"/>
</dbReference>
<protein>
    <submittedName>
        <fullName evidence="2">Dehydrogenase</fullName>
    </submittedName>
</protein>
<dbReference type="EMBL" id="JACCCU010000001">
    <property type="protein sequence ID" value="NYF89041.1"/>
    <property type="molecule type" value="Genomic_DNA"/>
</dbReference>
<name>A0A852VCN6_9BACT</name>
<accession>A0A852VCN6</accession>
<organism evidence="2 3">
    <name type="scientific">Tunturiibacter lichenicola</name>
    <dbReference type="NCBI Taxonomy" id="2051959"/>
    <lineage>
        <taxon>Bacteria</taxon>
        <taxon>Pseudomonadati</taxon>
        <taxon>Acidobacteriota</taxon>
        <taxon>Terriglobia</taxon>
        <taxon>Terriglobales</taxon>
        <taxon>Acidobacteriaceae</taxon>
        <taxon>Tunturiibacter</taxon>
    </lineage>
</organism>
<comment type="caution">
    <text evidence="2">The sequence shown here is derived from an EMBL/GenBank/DDBJ whole genome shotgun (WGS) entry which is preliminary data.</text>
</comment>
<sequence>MITRREFLDTLAVSAAGLAVASTAKSYAQIMGSNDRLNFAVIGVRSRAYAHLSALKANKKDARITYVCDVDSNTLKKFADDTQKEMGEAPATEKDFRHILQQKDVDAITIAAPDHWHTPMAIAGLQAGKHVYVEKPCSHNPAEGALLVEAQRKYGKLVQMGTQQRSSPHTAEIVDKIHNGLIGRAYFAKAWYSNVRKSIGIGKEAPVPPQLDWDLFQGPAPRRAYTDNIQPYNWHWFRTYGTGETLNNGTHEVDVCRWALGVDFPDRVTSSGGRYQFKDDWQFYDTLVTSFYYPDKMITWEGKSCQGMKYYDRDRGSAIMGTTGTVLVDRDGYEIYDLKGNKTSELKANKDQTSSTDLTGRDSMTDAHFANFIAGVRKGEKLNAPVSIGNVAVTMLQLSNVAWEVNRELQLDNSDGKVLHDSEAMKMWGRDYEKGWAPHV</sequence>